<keyword evidence="2" id="KW-1185">Reference proteome</keyword>
<accession>A0A6F8T2B8</accession>
<evidence type="ECO:0008006" key="3">
    <source>
        <dbReference type="Google" id="ProtNLM"/>
    </source>
</evidence>
<proteinExistence type="predicted"/>
<dbReference type="EMBL" id="AP022839">
    <property type="protein sequence ID" value="BCA94611.1"/>
    <property type="molecule type" value="Genomic_DNA"/>
</dbReference>
<sequence>MHADLHKDAIDFTLNRCSKISNKLIPLNMDIVRAVKLLSSKDPLHLVVTGGVFDYISNRIIAFIIKNCYEKLVTGGKFVFTNIAEPNPYRLGMELVFNWRLIMRSKELLESFCNVIDLPKESMSIKLDDSGLTYIVDLIKKPK</sequence>
<dbReference type="AlphaFoldDB" id="A0A6F8T2B8"/>
<evidence type="ECO:0000313" key="2">
    <source>
        <dbReference type="Proteomes" id="UP000502894"/>
    </source>
</evidence>
<dbReference type="KEGG" id="lant:TUM19329_09720"/>
<dbReference type="SUPFAM" id="SSF53335">
    <property type="entry name" value="S-adenosyl-L-methionine-dependent methyltransferases"/>
    <property type="match status" value="1"/>
</dbReference>
<reference evidence="1" key="1">
    <citation type="journal article" date="2020" name="Microbiol. Resour. Announc.">
        <title>Complete Genome Sequence of Novel Psychrotolerant Legionella Strain TUM19329, Isolated from Antarctic Lake Sediment.</title>
        <authorList>
            <person name="Shimada S."/>
            <person name="Nakai R."/>
            <person name="Aoki K."/>
            <person name="Shimoeda N."/>
            <person name="Ohno G."/>
            <person name="Miyazaki Y."/>
            <person name="Kudoh S."/>
            <person name="Imura S."/>
            <person name="Watanabe K."/>
            <person name="Ishii Y."/>
            <person name="Tateda K."/>
        </authorList>
    </citation>
    <scope>NUCLEOTIDE SEQUENCE [LARGE SCALE GENOMIC DNA]</scope>
    <source>
        <strain evidence="1">TUM19329</strain>
    </source>
</reference>
<dbReference type="InterPro" id="IPR029063">
    <property type="entry name" value="SAM-dependent_MTases_sf"/>
</dbReference>
<gene>
    <name evidence="1" type="ORF">TUM19329_09720</name>
</gene>
<organism evidence="1 2">
    <name type="scientific">Legionella antarctica</name>
    <dbReference type="NCBI Taxonomy" id="2708020"/>
    <lineage>
        <taxon>Bacteria</taxon>
        <taxon>Pseudomonadati</taxon>
        <taxon>Pseudomonadota</taxon>
        <taxon>Gammaproteobacteria</taxon>
        <taxon>Legionellales</taxon>
        <taxon>Legionellaceae</taxon>
        <taxon>Legionella</taxon>
    </lineage>
</organism>
<dbReference type="Proteomes" id="UP000502894">
    <property type="component" value="Chromosome"/>
</dbReference>
<dbReference type="RefSeq" id="WP_173236458.1">
    <property type="nucleotide sequence ID" value="NZ_AP022839.1"/>
</dbReference>
<name>A0A6F8T2B8_9GAMM</name>
<evidence type="ECO:0000313" key="1">
    <source>
        <dbReference type="EMBL" id="BCA94611.1"/>
    </source>
</evidence>
<protein>
    <recommendedName>
        <fullName evidence="3">Methyltransferase</fullName>
    </recommendedName>
</protein>